<reference evidence="1 2" key="1">
    <citation type="journal article" date="2014" name="Nature">
        <title>An environmental bacterial taxon with a large and distinct metabolic repertoire.</title>
        <authorList>
            <person name="Wilson M.C."/>
            <person name="Mori T."/>
            <person name="Ruckert C."/>
            <person name="Uria A.R."/>
            <person name="Helf M.J."/>
            <person name="Takada K."/>
            <person name="Gernert C."/>
            <person name="Steffens U.A."/>
            <person name="Heycke N."/>
            <person name="Schmitt S."/>
            <person name="Rinke C."/>
            <person name="Helfrich E.J."/>
            <person name="Brachmann A.O."/>
            <person name="Gurgui C."/>
            <person name="Wakimoto T."/>
            <person name="Kracht M."/>
            <person name="Crusemann M."/>
            <person name="Hentschel U."/>
            <person name="Abe I."/>
            <person name="Matsunaga S."/>
            <person name="Kalinowski J."/>
            <person name="Takeyama H."/>
            <person name="Piel J."/>
        </authorList>
    </citation>
    <scope>NUCLEOTIDE SEQUENCE [LARGE SCALE GENOMIC DNA]</scope>
    <source>
        <strain evidence="2">TSY2</strain>
    </source>
</reference>
<dbReference type="AlphaFoldDB" id="W4MAG9"/>
<organism evidence="1 2">
    <name type="scientific">Candidatus Entotheonella gemina</name>
    <dbReference type="NCBI Taxonomy" id="1429439"/>
    <lineage>
        <taxon>Bacteria</taxon>
        <taxon>Pseudomonadati</taxon>
        <taxon>Nitrospinota/Tectimicrobiota group</taxon>
        <taxon>Candidatus Tectimicrobiota</taxon>
        <taxon>Candidatus Entotheonellia</taxon>
        <taxon>Candidatus Entotheonellales</taxon>
        <taxon>Candidatus Entotheonellaceae</taxon>
        <taxon>Candidatus Entotheonella</taxon>
    </lineage>
</organism>
<dbReference type="EMBL" id="AZHX01000476">
    <property type="protein sequence ID" value="ETX07349.1"/>
    <property type="molecule type" value="Genomic_DNA"/>
</dbReference>
<name>W4MAG9_9BACT</name>
<comment type="caution">
    <text evidence="1">The sequence shown here is derived from an EMBL/GenBank/DDBJ whole genome shotgun (WGS) entry which is preliminary data.</text>
</comment>
<dbReference type="Proteomes" id="UP000019140">
    <property type="component" value="Unassembled WGS sequence"/>
</dbReference>
<sequence length="107" mass="11664">MRREFEAYLASQLTIAETLGLDQIGLPMSSDTIESLFGVAKRHGTGQTQDAARIALRLPALCGASTHEEANLSIDYENPYGTHFASPQPPCVIENMRLLDMREAAAT</sequence>
<keyword evidence="2" id="KW-1185">Reference proteome</keyword>
<evidence type="ECO:0000313" key="1">
    <source>
        <dbReference type="EMBL" id="ETX07349.1"/>
    </source>
</evidence>
<proteinExistence type="predicted"/>
<accession>W4MAG9</accession>
<protein>
    <submittedName>
        <fullName evidence="1">Uncharacterized protein</fullName>
    </submittedName>
</protein>
<evidence type="ECO:0000313" key="2">
    <source>
        <dbReference type="Proteomes" id="UP000019140"/>
    </source>
</evidence>
<dbReference type="HOGENOM" id="CLU_2205231_0_0_7"/>
<gene>
    <name evidence="1" type="ORF">ETSY2_11740</name>
</gene>